<comment type="caution">
    <text evidence="8">The sequence shown here is derived from an EMBL/GenBank/DDBJ whole genome shotgun (WGS) entry which is preliminary data.</text>
</comment>
<dbReference type="FunFam" id="3.30.559.10:FF:000023">
    <property type="entry name" value="Non-ribosomal peptide synthetase"/>
    <property type="match status" value="1"/>
</dbReference>
<dbReference type="Gene3D" id="1.10.10.1830">
    <property type="entry name" value="Non-ribosomal peptide synthase, adenylation domain"/>
    <property type="match status" value="1"/>
</dbReference>
<dbReference type="Gene3D" id="3.30.559.10">
    <property type="entry name" value="Chloramphenicol acetyltransferase-like domain"/>
    <property type="match status" value="1"/>
</dbReference>
<organism evidence="8 9">
    <name type="scientific">Piscinibacter terrae</name>
    <dbReference type="NCBI Taxonomy" id="2496871"/>
    <lineage>
        <taxon>Bacteria</taxon>
        <taxon>Pseudomonadati</taxon>
        <taxon>Pseudomonadota</taxon>
        <taxon>Betaproteobacteria</taxon>
        <taxon>Burkholderiales</taxon>
        <taxon>Sphaerotilaceae</taxon>
        <taxon>Piscinibacter</taxon>
    </lineage>
</organism>
<proteinExistence type="predicted"/>
<dbReference type="Pfam" id="PF00668">
    <property type="entry name" value="Condensation"/>
    <property type="match status" value="1"/>
</dbReference>
<evidence type="ECO:0000256" key="5">
    <source>
        <dbReference type="ARBA" id="ARBA00022737"/>
    </source>
</evidence>
<dbReference type="Pfam" id="PF18563">
    <property type="entry name" value="TubC_N"/>
    <property type="match status" value="1"/>
</dbReference>
<evidence type="ECO:0000256" key="2">
    <source>
        <dbReference type="ARBA" id="ARBA00022450"/>
    </source>
</evidence>
<dbReference type="InterPro" id="IPR045851">
    <property type="entry name" value="AMP-bd_C_sf"/>
</dbReference>
<dbReference type="InterPro" id="IPR057737">
    <property type="entry name" value="Condensation_MtbB-like"/>
</dbReference>
<dbReference type="OrthoDB" id="6297021at2"/>
<evidence type="ECO:0000256" key="1">
    <source>
        <dbReference type="ARBA" id="ARBA00001957"/>
    </source>
</evidence>
<dbReference type="Gene3D" id="3.40.50.150">
    <property type="entry name" value="Vaccinia Virus protein VP39"/>
    <property type="match status" value="1"/>
</dbReference>
<dbReference type="InterPro" id="IPR020845">
    <property type="entry name" value="AMP-binding_CS"/>
</dbReference>
<reference evidence="8 9" key="2">
    <citation type="submission" date="2018-12" db="EMBL/GenBank/DDBJ databases">
        <title>Rhizobacter gummiphilus sp. nov., a rubber-degrading bacterium isolated from the soil of a botanical garden in Japan.</title>
        <authorList>
            <person name="Shunsuke S.S."/>
        </authorList>
    </citation>
    <scope>NUCLEOTIDE SEQUENCE [LARGE SCALE GENOMIC DNA]</scope>
    <source>
        <strain evidence="8 9">S-16</strain>
    </source>
</reference>
<comment type="cofactor">
    <cofactor evidence="1">
        <name>pantetheine 4'-phosphate</name>
        <dbReference type="ChEBI" id="CHEBI:47942"/>
    </cofactor>
</comment>
<dbReference type="InterPro" id="IPR036736">
    <property type="entry name" value="ACP-like_sf"/>
</dbReference>
<keyword evidence="4" id="KW-0436">Ligase</keyword>
<sequence>MQDKTTASATSMQLLLVQLSELNIKLKIEGDQLQVNAPAGVLNAALRDALKEHREALKQHLARSAATPVASWPRIAADLGKRNEPFPLSDVQHAYWVGRSRGLNLGGVATHYYYELDCEQLDFARFTAAFQRLINRHDMLRAVVHDDGRQQILNDLPPFVMPMDDMRCASVADREARMQALRDELSHQQLPANRWPLFDIRAVRTSDSHTRLYFSWDFINLDAWSLYGICREWNTLYDDIDAPLQDIGLSYRDYVLAERSMRSSEMFARDHDYWWNRLDNIPAAPQLPVLTGAASENPQFTRRRFRMDMPQWDSLKRRAQSMGITPSALLLAAYAEVLAFWSKEPRFSLNMTLFSRLPLHEDVNKLVGDFTCLTLLEVDAAHLPSFSQRAMAIQQQFLRDFEHRLVSGVDVLREWSKRKGYGLHAAMPVVFTSCLVLNSAQGDDAGLVESFGKMVHGISQTPQVWLDNQVMEDSQGLVLNWDALEEVFLPGVLQSMFDSYCGLIRSLASSSEAWDAGHPLQLPQDQGLQRAQVNDTQAELSDKLMHQLFVERALAQPQAVAIATKTRSITYAELLSRAVELAGLLLERGVKPAEVVAVVMPRGWQQVAAVLGIMIAGGAYLPVDAELPQARRDQLFEQSAAAIAVTSSELEGLELPPSVQVVTLPEHAGWSPVTAAPPLRQAQDSLAYVIFTSGSTGVPKGVMIDHRGAVNTIEHINRLFGITSADKTLMVSALNFDLSTYDIFGLLAAGGCIVIPDDARSVDPEHWMDLIATHGVTVWNSAPALMSMLVTHMEGFDEPPARGIRLAMLSGDWIPLSLKARLDVCLPHAKLVSLGGATEASIWSIFHPFEGVDPAWKSIPYGKPLPNQTMHVLNDRMQPCPVNVTGRIFIGGIGLAQGYLNDAQKTAAKFIRLEDGTRLYDTGDLGRYMPDGNIEFLGREDSQIKLRGHRIELGEISAALRSKPGVRESLAVVDGDGRSEQQSLWVYLLLDREHQHEILLPVAEDVDTDGFSPQAIGRIVSDEEKLLPLAVLDEPTRELWAQLDGLYLEAVVNAFLHTPLAEPGREVSVQDMMESLNAAPRYERWMRRALRHLVAHGLLHESGDRYHAPQELPRRDLMEVSRDVEARLNSVLGLTEREARWFTVSAEHLRALLSEDLHSAELYTSEETAIIYQKLFPDSHVQLRRSLNALLALRPGHPMRVMEVGSGLGSATQHVLPALAGHCAHYDFTDISQYFLKRAADKFSAYDFVHYGLHDLDRAPELQGFKPHSYDLVIASSVLHDVGDIPGTLRNLRRLLSPGGTLMLLEETKFFPSFDLTMGLQQGFDVFRDGRQNHPLLERVLWREQLQEAGFDGIEVLNVEGSVSDFVGFDVILAQTVEPAYALDDEALDRHLLQRLPAYMKPTGYQVLAEFPTTANGKIDYRALSRPIRGRGGSGSIKKPANALEQQLLDIWCETLGQDAISTTSSFFEIGGDSLLLVEVRNLIKQRLGLHVATTVLFEHPSITALAQFLSSQDPQQGGLTDASSRAQRQRQALRQQRGANQGAREHV</sequence>
<dbReference type="FunFam" id="3.40.50.12780:FF:000012">
    <property type="entry name" value="Non-ribosomal peptide synthetase"/>
    <property type="match status" value="1"/>
</dbReference>
<dbReference type="InterPro" id="IPR020806">
    <property type="entry name" value="PKS_PP-bd"/>
</dbReference>
<dbReference type="InterPro" id="IPR044894">
    <property type="entry name" value="TubC_N_sf"/>
</dbReference>
<dbReference type="Gene3D" id="3.30.559.30">
    <property type="entry name" value="Nonribosomal peptide synthetase, condensation domain"/>
    <property type="match status" value="1"/>
</dbReference>
<dbReference type="InterPro" id="IPR001242">
    <property type="entry name" value="Condensation_dom"/>
</dbReference>
<protein>
    <submittedName>
        <fullName evidence="8">Amino acid adenylation domain-containing protein</fullName>
    </submittedName>
</protein>
<dbReference type="Gene3D" id="1.10.1200.10">
    <property type="entry name" value="ACP-like"/>
    <property type="match status" value="1"/>
</dbReference>
<dbReference type="Pfam" id="PF00550">
    <property type="entry name" value="PP-binding"/>
    <property type="match status" value="1"/>
</dbReference>
<dbReference type="SMART" id="SM00823">
    <property type="entry name" value="PKS_PP"/>
    <property type="match status" value="1"/>
</dbReference>
<dbReference type="SUPFAM" id="SSF53335">
    <property type="entry name" value="S-adenosyl-L-methionine-dependent methyltransferases"/>
    <property type="match status" value="1"/>
</dbReference>
<feature type="domain" description="Carrier" evidence="7">
    <location>
        <begin position="1439"/>
        <end position="1514"/>
    </location>
</feature>
<dbReference type="PROSITE" id="PS00455">
    <property type="entry name" value="AMP_BINDING"/>
    <property type="match status" value="1"/>
</dbReference>
<dbReference type="PROSITE" id="PS00012">
    <property type="entry name" value="PHOSPHOPANTETHEINE"/>
    <property type="match status" value="1"/>
</dbReference>
<keyword evidence="3" id="KW-0597">Phosphoprotein</keyword>
<dbReference type="PROSITE" id="PS50075">
    <property type="entry name" value="CARRIER"/>
    <property type="match status" value="1"/>
</dbReference>
<evidence type="ECO:0000256" key="4">
    <source>
        <dbReference type="ARBA" id="ARBA00022598"/>
    </source>
</evidence>
<dbReference type="InterPro" id="IPR006162">
    <property type="entry name" value="Ppantetheine_attach_site"/>
</dbReference>
<reference evidence="8 9" key="1">
    <citation type="submission" date="2018-08" db="EMBL/GenBank/DDBJ databases">
        <authorList>
            <person name="Khan S.A."/>
            <person name="Jeon C.O."/>
            <person name="Chun B.H."/>
            <person name="Jeong S.E."/>
        </authorList>
    </citation>
    <scope>NUCLEOTIDE SEQUENCE [LARGE SCALE GENOMIC DNA]</scope>
    <source>
        <strain evidence="8 9">S-16</strain>
    </source>
</reference>
<gene>
    <name evidence="8" type="ORF">DZC73_20255</name>
</gene>
<dbReference type="InterPro" id="IPR010071">
    <property type="entry name" value="AA_adenyl_dom"/>
</dbReference>
<dbReference type="RefSeq" id="WP_124542208.1">
    <property type="nucleotide sequence ID" value="NZ_QUSW01000006.1"/>
</dbReference>
<feature type="region of interest" description="Disordered" evidence="6">
    <location>
        <begin position="1516"/>
        <end position="1548"/>
    </location>
</feature>
<dbReference type="Proteomes" id="UP000267464">
    <property type="component" value="Unassembled WGS sequence"/>
</dbReference>
<evidence type="ECO:0000256" key="3">
    <source>
        <dbReference type="ARBA" id="ARBA00022553"/>
    </source>
</evidence>
<dbReference type="GO" id="GO:0016874">
    <property type="term" value="F:ligase activity"/>
    <property type="evidence" value="ECO:0007669"/>
    <property type="project" value="UniProtKB-KW"/>
</dbReference>
<dbReference type="SUPFAM" id="SSF56801">
    <property type="entry name" value="Acetyl-CoA synthetase-like"/>
    <property type="match status" value="1"/>
</dbReference>
<dbReference type="CDD" id="cd02440">
    <property type="entry name" value="AdoMet_MTases"/>
    <property type="match status" value="1"/>
</dbReference>
<dbReference type="GO" id="GO:0043041">
    <property type="term" value="P:amino acid activation for nonribosomal peptide biosynthetic process"/>
    <property type="evidence" value="ECO:0007669"/>
    <property type="project" value="TreeGrafter"/>
</dbReference>
<dbReference type="InterPro" id="IPR000873">
    <property type="entry name" value="AMP-dep_synth/lig_dom"/>
</dbReference>
<dbReference type="CDD" id="cd19535">
    <property type="entry name" value="Cyc_NRPS"/>
    <property type="match status" value="1"/>
</dbReference>
<feature type="compositionally biased region" description="Low complexity" evidence="6">
    <location>
        <begin position="1523"/>
        <end position="1548"/>
    </location>
</feature>
<dbReference type="GO" id="GO:0009403">
    <property type="term" value="P:toxin biosynthetic process"/>
    <property type="evidence" value="ECO:0007669"/>
    <property type="project" value="UniProtKB-ARBA"/>
</dbReference>
<accession>A0A3N7HM17</accession>
<dbReference type="GO" id="GO:0005737">
    <property type="term" value="C:cytoplasm"/>
    <property type="evidence" value="ECO:0007669"/>
    <property type="project" value="TreeGrafter"/>
</dbReference>
<dbReference type="Gene3D" id="3.40.50.980">
    <property type="match status" value="2"/>
</dbReference>
<dbReference type="Gene3D" id="3.30.300.30">
    <property type="match status" value="2"/>
</dbReference>
<dbReference type="InterPro" id="IPR041464">
    <property type="entry name" value="TubC_N"/>
</dbReference>
<evidence type="ECO:0000313" key="8">
    <source>
        <dbReference type="EMBL" id="RQP22643.1"/>
    </source>
</evidence>
<dbReference type="FunFam" id="3.30.559.30:FF:000006">
    <property type="entry name" value="Yersiniabactin polyketide/non-ribosomal peptide synthetase"/>
    <property type="match status" value="1"/>
</dbReference>
<dbReference type="PANTHER" id="PTHR45527">
    <property type="entry name" value="NONRIBOSOMAL PEPTIDE SYNTHETASE"/>
    <property type="match status" value="1"/>
</dbReference>
<keyword evidence="5" id="KW-0677">Repeat</keyword>
<dbReference type="EMBL" id="QUSW01000006">
    <property type="protein sequence ID" value="RQP22643.1"/>
    <property type="molecule type" value="Genomic_DNA"/>
</dbReference>
<dbReference type="InterPro" id="IPR013217">
    <property type="entry name" value="Methyltransf_12"/>
</dbReference>
<evidence type="ECO:0000256" key="6">
    <source>
        <dbReference type="SAM" id="MobiDB-lite"/>
    </source>
</evidence>
<dbReference type="InterPro" id="IPR009081">
    <property type="entry name" value="PP-bd_ACP"/>
</dbReference>
<dbReference type="PANTHER" id="PTHR45527:SF10">
    <property type="entry name" value="PYOCHELIN SYNTHASE PCHF"/>
    <property type="match status" value="1"/>
</dbReference>
<name>A0A3N7HM17_9BURK</name>
<dbReference type="SUPFAM" id="SSF52777">
    <property type="entry name" value="CoA-dependent acyltransferases"/>
    <property type="match status" value="2"/>
</dbReference>
<dbReference type="GO" id="GO:0031177">
    <property type="term" value="F:phosphopantetheine binding"/>
    <property type="evidence" value="ECO:0007669"/>
    <property type="project" value="InterPro"/>
</dbReference>
<keyword evidence="9" id="KW-1185">Reference proteome</keyword>
<dbReference type="InterPro" id="IPR029063">
    <property type="entry name" value="SAM-dependent_MTases_sf"/>
</dbReference>
<dbReference type="InterPro" id="IPR023213">
    <property type="entry name" value="CAT-like_dom_sf"/>
</dbReference>
<dbReference type="SUPFAM" id="SSF47336">
    <property type="entry name" value="ACP-like"/>
    <property type="match status" value="1"/>
</dbReference>
<keyword evidence="2" id="KW-0596">Phosphopantetheine</keyword>
<dbReference type="Pfam" id="PF08242">
    <property type="entry name" value="Methyltransf_12"/>
    <property type="match status" value="1"/>
</dbReference>
<dbReference type="Gene3D" id="2.30.38.10">
    <property type="entry name" value="Luciferase, Domain 3"/>
    <property type="match status" value="1"/>
</dbReference>
<evidence type="ECO:0000259" key="7">
    <source>
        <dbReference type="PROSITE" id="PS50075"/>
    </source>
</evidence>
<evidence type="ECO:0000313" key="9">
    <source>
        <dbReference type="Proteomes" id="UP000267464"/>
    </source>
</evidence>
<dbReference type="Pfam" id="PF00501">
    <property type="entry name" value="AMP-binding"/>
    <property type="match status" value="1"/>
</dbReference>
<dbReference type="NCBIfam" id="TIGR01733">
    <property type="entry name" value="AA-adenyl-dom"/>
    <property type="match status" value="1"/>
</dbReference>
<dbReference type="SMART" id="SM01294">
    <property type="entry name" value="PKS_PP_betabranch"/>
    <property type="match status" value="1"/>
</dbReference>